<gene>
    <name evidence="1" type="ORF">IGS68_14730</name>
</gene>
<evidence type="ECO:0000313" key="2">
    <source>
        <dbReference type="Proteomes" id="UP000595197"/>
    </source>
</evidence>
<dbReference type="EMBL" id="CP067420">
    <property type="protein sequence ID" value="QQP87375.1"/>
    <property type="molecule type" value="Genomic_DNA"/>
</dbReference>
<protein>
    <submittedName>
        <fullName evidence="1">Uncharacterized protein</fullName>
    </submittedName>
</protein>
<accession>A0ABX7B2G2</accession>
<organism evidence="1 2">
    <name type="scientific">Skermanella cutis</name>
    <dbReference type="NCBI Taxonomy" id="2775420"/>
    <lineage>
        <taxon>Bacteria</taxon>
        <taxon>Pseudomonadati</taxon>
        <taxon>Pseudomonadota</taxon>
        <taxon>Alphaproteobacteria</taxon>
        <taxon>Rhodospirillales</taxon>
        <taxon>Azospirillaceae</taxon>
        <taxon>Skermanella</taxon>
    </lineage>
</organism>
<reference evidence="1" key="1">
    <citation type="submission" date="2021-02" db="EMBL/GenBank/DDBJ databases">
        <title>Skermanella TT6 skin isolate.</title>
        <authorList>
            <person name="Lee K."/>
            <person name="Ganzorig M."/>
        </authorList>
    </citation>
    <scope>NUCLEOTIDE SEQUENCE</scope>
    <source>
        <strain evidence="1">TT6</strain>
    </source>
</reference>
<proteinExistence type="predicted"/>
<name>A0ABX7B2G2_9PROT</name>
<dbReference type="RefSeq" id="WP_201070236.1">
    <property type="nucleotide sequence ID" value="NZ_CP067420.1"/>
</dbReference>
<evidence type="ECO:0000313" key="1">
    <source>
        <dbReference type="EMBL" id="QQP87375.1"/>
    </source>
</evidence>
<dbReference type="Proteomes" id="UP000595197">
    <property type="component" value="Chromosome"/>
</dbReference>
<keyword evidence="2" id="KW-1185">Reference proteome</keyword>
<sequence length="368" mass="41172">MSRQAVQFAPSTFEERGTAVSFTTPMLSQTRIRKDDRDRLEILVPSFSAGKGIYVIPWKAVPEMVSMTVHDRCLHRLIVREPVCSPNEVRTASLRVARTGLAGPPAAAAADAALREDENHRTLANYMLIVGILEAVGLDSADILTAGLDTDQGQLLARALMARAAASLKLTPTELFARVEELSDAICPIGLERAPKPGRLRRRVADLSGCRDKMAEWSRTAPEESAPVARFCADVAGLTIDLGREVLGAFNEKLRDIEPLLSNWHKEMPHIRNLSIRLAWLLDGWDYVVACWAEAEDKERQEQCEAMEDIFRVLPLVPTREATTDMHAEKAKVARTQRRTVRPYEDWRTGERDLDMIQRIERVKAKAA</sequence>